<name>A0A9Q1KGM4_9CARY</name>
<gene>
    <name evidence="1" type="ORF">Cgig2_005731</name>
</gene>
<dbReference type="Proteomes" id="UP001153076">
    <property type="component" value="Unassembled WGS sequence"/>
</dbReference>
<dbReference type="InterPro" id="IPR036561">
    <property type="entry name" value="MAM33_sf"/>
</dbReference>
<accession>A0A9Q1KGM4</accession>
<evidence type="ECO:0000313" key="2">
    <source>
        <dbReference type="Proteomes" id="UP001153076"/>
    </source>
</evidence>
<proteinExistence type="predicted"/>
<dbReference type="AlphaFoldDB" id="A0A9Q1KGM4"/>
<dbReference type="PANTHER" id="PTHR10826:SF41">
    <property type="entry name" value="MITOCHONDRIAL GLYCOPROTEIN FAMILY PROTEIN"/>
    <property type="match status" value="1"/>
</dbReference>
<comment type="caution">
    <text evidence="1">The sequence shown here is derived from an EMBL/GenBank/DDBJ whole genome shotgun (WGS) entry which is preliminary data.</text>
</comment>
<dbReference type="EMBL" id="JAKOGI010000125">
    <property type="protein sequence ID" value="KAJ8443180.1"/>
    <property type="molecule type" value="Genomic_DNA"/>
</dbReference>
<dbReference type="Gene3D" id="3.10.280.10">
    <property type="entry name" value="Mitochondrial glycoprotein"/>
    <property type="match status" value="1"/>
</dbReference>
<dbReference type="Pfam" id="PF02330">
    <property type="entry name" value="MAM33"/>
    <property type="match status" value="1"/>
</dbReference>
<dbReference type="SUPFAM" id="SSF54529">
    <property type="entry name" value="Mitochondrial glycoprotein MAM33-like"/>
    <property type="match status" value="1"/>
</dbReference>
<dbReference type="InterPro" id="IPR003428">
    <property type="entry name" value="MAM33"/>
</dbReference>
<organism evidence="1 2">
    <name type="scientific">Carnegiea gigantea</name>
    <dbReference type="NCBI Taxonomy" id="171969"/>
    <lineage>
        <taxon>Eukaryota</taxon>
        <taxon>Viridiplantae</taxon>
        <taxon>Streptophyta</taxon>
        <taxon>Embryophyta</taxon>
        <taxon>Tracheophyta</taxon>
        <taxon>Spermatophyta</taxon>
        <taxon>Magnoliopsida</taxon>
        <taxon>eudicotyledons</taxon>
        <taxon>Gunneridae</taxon>
        <taxon>Pentapetalae</taxon>
        <taxon>Caryophyllales</taxon>
        <taxon>Cactineae</taxon>
        <taxon>Cactaceae</taxon>
        <taxon>Cactoideae</taxon>
        <taxon>Echinocereeae</taxon>
        <taxon>Carnegiea</taxon>
    </lineage>
</organism>
<dbReference type="OrthoDB" id="278212at2759"/>
<dbReference type="GO" id="GO:0005759">
    <property type="term" value="C:mitochondrial matrix"/>
    <property type="evidence" value="ECO:0007669"/>
    <property type="project" value="InterPro"/>
</dbReference>
<evidence type="ECO:0000313" key="1">
    <source>
        <dbReference type="EMBL" id="KAJ8443180.1"/>
    </source>
</evidence>
<sequence>MAFLAIIPWSASRASPLAVPVVESRRHKHPAVASAVHFSFRRATVSYQLLSTSRFCSRSVSSTSRPRSPDERLLEVLQSEIDDLEQSEDFDKVPTFSLSLKFLWVDVEGNHVVVFLWLASLITHNVEVPEGFPFKVEDNVGKQTDKCTINSLSLKNPETDDQLAYEGPDFLDLDGNLRKAFHGYLFARGIRPSTVGFLQDYMIEKDNKEYHRWLKNVKKFVES</sequence>
<protein>
    <submittedName>
        <fullName evidence="1">Uncharacterized protein</fullName>
    </submittedName>
</protein>
<reference evidence="1" key="1">
    <citation type="submission" date="2022-04" db="EMBL/GenBank/DDBJ databases">
        <title>Carnegiea gigantea Genome sequencing and assembly v2.</title>
        <authorList>
            <person name="Copetti D."/>
            <person name="Sanderson M.J."/>
            <person name="Burquez A."/>
            <person name="Wojciechowski M.F."/>
        </authorList>
    </citation>
    <scope>NUCLEOTIDE SEQUENCE</scope>
    <source>
        <strain evidence="1">SGP5-SGP5p</strain>
        <tissue evidence="1">Aerial part</tissue>
    </source>
</reference>
<dbReference type="PANTHER" id="PTHR10826">
    <property type="entry name" value="COMPLEMENT COMPONENT 1"/>
    <property type="match status" value="1"/>
</dbReference>
<keyword evidence="2" id="KW-1185">Reference proteome</keyword>